<evidence type="ECO:0000313" key="2">
    <source>
        <dbReference type="EMBL" id="PSW05398.1"/>
    </source>
</evidence>
<name>A0A2T3MZG5_9GAMM</name>
<dbReference type="CDD" id="cd06981">
    <property type="entry name" value="cupin_reut_a1446"/>
    <property type="match status" value="1"/>
</dbReference>
<comment type="caution">
    <text evidence="2">The sequence shown here is derived from an EMBL/GenBank/DDBJ whole genome shotgun (WGS) entry which is preliminary data.</text>
</comment>
<dbReference type="Pfam" id="PF07883">
    <property type="entry name" value="Cupin_2"/>
    <property type="match status" value="1"/>
</dbReference>
<dbReference type="InterPro" id="IPR013096">
    <property type="entry name" value="Cupin_2"/>
</dbReference>
<dbReference type="RefSeq" id="WP_107283038.1">
    <property type="nucleotide sequence ID" value="NZ_PYMC01000005.1"/>
</dbReference>
<dbReference type="InterPro" id="IPR014710">
    <property type="entry name" value="RmlC-like_jellyroll"/>
</dbReference>
<evidence type="ECO:0000259" key="1">
    <source>
        <dbReference type="Pfam" id="PF07883"/>
    </source>
</evidence>
<reference evidence="2 3" key="1">
    <citation type="submission" date="2018-03" db="EMBL/GenBank/DDBJ databases">
        <title>Whole genome sequencing of Histamine producing bacteria.</title>
        <authorList>
            <person name="Butler K."/>
        </authorList>
    </citation>
    <scope>NUCLEOTIDE SEQUENCE [LARGE SCALE GENOMIC DNA]</scope>
    <source>
        <strain evidence="2 3">DSM 16190</strain>
    </source>
</reference>
<dbReference type="EMBL" id="PYMC01000005">
    <property type="protein sequence ID" value="PSW05398.1"/>
    <property type="molecule type" value="Genomic_DNA"/>
</dbReference>
<dbReference type="Gene3D" id="2.60.120.10">
    <property type="entry name" value="Jelly Rolls"/>
    <property type="match status" value="1"/>
</dbReference>
<proteinExistence type="predicted"/>
<keyword evidence="3" id="KW-1185">Reference proteome</keyword>
<dbReference type="SUPFAM" id="SSF51182">
    <property type="entry name" value="RmlC-like cupins"/>
    <property type="match status" value="1"/>
</dbReference>
<dbReference type="AlphaFoldDB" id="A0A2T3MZG5"/>
<protein>
    <submittedName>
        <fullName evidence="2">Cupin</fullName>
    </submittedName>
</protein>
<dbReference type="InterPro" id="IPR011051">
    <property type="entry name" value="RmlC_Cupin_sf"/>
</dbReference>
<organism evidence="2 3">
    <name type="scientific">Photobacterium lipolyticum</name>
    <dbReference type="NCBI Taxonomy" id="266810"/>
    <lineage>
        <taxon>Bacteria</taxon>
        <taxon>Pseudomonadati</taxon>
        <taxon>Pseudomonadota</taxon>
        <taxon>Gammaproteobacteria</taxon>
        <taxon>Vibrionales</taxon>
        <taxon>Vibrionaceae</taxon>
        <taxon>Photobacterium</taxon>
    </lineage>
</organism>
<gene>
    <name evidence="2" type="ORF">C9I89_09060</name>
</gene>
<dbReference type="Proteomes" id="UP000240904">
    <property type="component" value="Unassembled WGS sequence"/>
</dbReference>
<evidence type="ECO:0000313" key="3">
    <source>
        <dbReference type="Proteomes" id="UP000240904"/>
    </source>
</evidence>
<accession>A0A2T3MZG5</accession>
<feature type="domain" description="Cupin type-2" evidence="1">
    <location>
        <begin position="32"/>
        <end position="103"/>
    </location>
</feature>
<dbReference type="OrthoDB" id="9798585at2"/>
<sequence>MGNLFSQIPATLPEEIFQDLVKTDSVRIERIISKGHSTPCDHWYDQEENEWVLVVKGEAKLLFEDGMKVVHLNEGDYINIAANQRHQVTWTSPDKETIWLAVFYS</sequence>